<keyword evidence="5" id="KW-1185">Reference proteome</keyword>
<dbReference type="SMART" id="SM00248">
    <property type="entry name" value="ANK"/>
    <property type="match status" value="5"/>
</dbReference>
<feature type="region of interest" description="Disordered" evidence="2">
    <location>
        <begin position="897"/>
        <end position="918"/>
    </location>
</feature>
<evidence type="ECO:0000259" key="3">
    <source>
        <dbReference type="Pfam" id="PF00850"/>
    </source>
</evidence>
<dbReference type="GO" id="GO:0004407">
    <property type="term" value="F:histone deacetylase activity"/>
    <property type="evidence" value="ECO:0007669"/>
    <property type="project" value="TreeGrafter"/>
</dbReference>
<accession>A0AAD2FUH3</accession>
<name>A0AAD2FUH3_9STRA</name>
<dbReference type="Pfam" id="PF00850">
    <property type="entry name" value="Hist_deacetyl"/>
    <property type="match status" value="1"/>
</dbReference>
<dbReference type="AlphaFoldDB" id="A0AAD2FUH3"/>
<feature type="compositionally biased region" description="Acidic residues" evidence="2">
    <location>
        <begin position="49"/>
        <end position="61"/>
    </location>
</feature>
<dbReference type="InterPro" id="IPR002110">
    <property type="entry name" value="Ankyrin_rpt"/>
</dbReference>
<protein>
    <recommendedName>
        <fullName evidence="3">Histone deacetylase domain-containing protein</fullName>
    </recommendedName>
</protein>
<evidence type="ECO:0000313" key="5">
    <source>
        <dbReference type="Proteomes" id="UP001295423"/>
    </source>
</evidence>
<sequence length="932" mass="102034">MSDVTASSDDGEDYVYGGGQLQEIKRYPVHDCCEFEDVESLRALILIPEDSDDDSSSDENDSAAAAHAAAIGHSPQPQPLPPKVMIPNAVVGEEGVMEAEAGDKDTNDTVDGVSKNQANEGLAPMAISPKEGVINEVIDAAPKNGQVQENASVGKVKKRRKYYCPHNLNERDTDENTPLHIAIHARKLEHVKLLLEAGASIHKKSDGSAPIHLAISMGSVGKHADFAYQCVVFLTEKGADLSVKDDSMHTPLYLACMFCLPEIVRYILSHENGKTTLNARADRSQGRPLHAAAKSDTSVPRAAALNPAAGAGEIAPLQVTKLLLGAPDIEVDAMNSVGQSPLHIACSRGNWPVVRLLLEAGADANLADRRGFTPGQLAHKRGMPILNDLLEVLGGPPSSGVVAPPRDLVVDPDGKTIVLTHELCGLHKTCAPIRRDPHSEPPPENVKRLHVLTDDETGILRSGEFSKCTWENETRRAAMVDVLKCHEYNYVESISQLCSSIPDHPSAIAHLDADTAMSRWSFESALRAAGSVCEAVDKVMSGEFRNAFCAVRPPGHHAGPRGIVRCENDPDGGSHGFCFLNNIAIGAAYARSMYRNENIRKVAIIDFDVHHGNGTEEIIRQLVPTVEKSIIRTPFAIGELGVKNYRPWLDETDVHNVFFASAHGYGPRGIEFADTPQAGWFYPASGKTVMTDNVKDPSSVETPNLTDFLLSQTWTRMGAEAQGNCCKIINCGLGLPTRDAVPGMQRLEVRDTYRKKILPQLLEFDPDIIFISAGFDAHKRDSMNFGYVGMVEDDYEWVTAQLVRIANTCCNGRIVSVLEGGYKIHGGIVSPFARSVAAHVRSLVDGGSSRELYDAQDGEWESQFERHLIDERERKRQQKLEKMKLLELESRRALYGDDAGNEEEGDAPRKRKRNQVDYRSLYEQMKKEGFAT</sequence>
<organism evidence="4 5">
    <name type="scientific">Cylindrotheca closterium</name>
    <dbReference type="NCBI Taxonomy" id="2856"/>
    <lineage>
        <taxon>Eukaryota</taxon>
        <taxon>Sar</taxon>
        <taxon>Stramenopiles</taxon>
        <taxon>Ochrophyta</taxon>
        <taxon>Bacillariophyta</taxon>
        <taxon>Bacillariophyceae</taxon>
        <taxon>Bacillariophycidae</taxon>
        <taxon>Bacillariales</taxon>
        <taxon>Bacillariaceae</taxon>
        <taxon>Cylindrotheca</taxon>
    </lineage>
</organism>
<dbReference type="InterPro" id="IPR023801">
    <property type="entry name" value="His_deacetylse_dom"/>
</dbReference>
<dbReference type="GO" id="GO:0040029">
    <property type="term" value="P:epigenetic regulation of gene expression"/>
    <property type="evidence" value="ECO:0007669"/>
    <property type="project" value="TreeGrafter"/>
</dbReference>
<dbReference type="EMBL" id="CAKOGP040001825">
    <property type="protein sequence ID" value="CAJ1953488.1"/>
    <property type="molecule type" value="Genomic_DNA"/>
</dbReference>
<evidence type="ECO:0000313" key="4">
    <source>
        <dbReference type="EMBL" id="CAJ1953488.1"/>
    </source>
</evidence>
<dbReference type="CDD" id="cd11599">
    <property type="entry name" value="HDAC_classII_2"/>
    <property type="match status" value="1"/>
</dbReference>
<dbReference type="GO" id="GO:0005737">
    <property type="term" value="C:cytoplasm"/>
    <property type="evidence" value="ECO:0007669"/>
    <property type="project" value="TreeGrafter"/>
</dbReference>
<dbReference type="Gene3D" id="1.25.40.20">
    <property type="entry name" value="Ankyrin repeat-containing domain"/>
    <property type="match status" value="2"/>
</dbReference>
<dbReference type="InterPro" id="IPR037138">
    <property type="entry name" value="His_deacetylse_dom_sf"/>
</dbReference>
<dbReference type="PANTHER" id="PTHR10625:SF26">
    <property type="entry name" value="HISTONE DEACETYLASE DOMAIN-CONTAINING PROTEIN"/>
    <property type="match status" value="1"/>
</dbReference>
<evidence type="ECO:0000256" key="2">
    <source>
        <dbReference type="SAM" id="MobiDB-lite"/>
    </source>
</evidence>
<dbReference type="SUPFAM" id="SSF52768">
    <property type="entry name" value="Arginase/deacetylase"/>
    <property type="match status" value="1"/>
</dbReference>
<feature type="repeat" description="ANK" evidence="1">
    <location>
        <begin position="174"/>
        <end position="206"/>
    </location>
</feature>
<dbReference type="InterPro" id="IPR036770">
    <property type="entry name" value="Ankyrin_rpt-contain_sf"/>
</dbReference>
<feature type="region of interest" description="Disordered" evidence="2">
    <location>
        <begin position="49"/>
        <end position="83"/>
    </location>
</feature>
<feature type="region of interest" description="Disordered" evidence="2">
    <location>
        <begin position="278"/>
        <end position="298"/>
    </location>
</feature>
<dbReference type="PANTHER" id="PTHR10625">
    <property type="entry name" value="HISTONE DEACETYLASE HDAC1-RELATED"/>
    <property type="match status" value="1"/>
</dbReference>
<keyword evidence="1" id="KW-0040">ANK repeat</keyword>
<feature type="repeat" description="ANK" evidence="1">
    <location>
        <begin position="206"/>
        <end position="246"/>
    </location>
</feature>
<proteinExistence type="predicted"/>
<comment type="caution">
    <text evidence="4">The sequence shown here is derived from an EMBL/GenBank/DDBJ whole genome shotgun (WGS) entry which is preliminary data.</text>
</comment>
<dbReference type="Proteomes" id="UP001295423">
    <property type="component" value="Unassembled WGS sequence"/>
</dbReference>
<gene>
    <name evidence="4" type="ORF">CYCCA115_LOCUS14088</name>
</gene>
<dbReference type="InterPro" id="IPR023696">
    <property type="entry name" value="Ureohydrolase_dom_sf"/>
</dbReference>
<feature type="repeat" description="ANK" evidence="1">
    <location>
        <begin position="337"/>
        <end position="369"/>
    </location>
</feature>
<dbReference type="GO" id="GO:0000118">
    <property type="term" value="C:histone deacetylase complex"/>
    <property type="evidence" value="ECO:0007669"/>
    <property type="project" value="TreeGrafter"/>
</dbReference>
<dbReference type="Pfam" id="PF13857">
    <property type="entry name" value="Ank_5"/>
    <property type="match status" value="1"/>
</dbReference>
<reference evidence="4" key="1">
    <citation type="submission" date="2023-08" db="EMBL/GenBank/DDBJ databases">
        <authorList>
            <person name="Audoor S."/>
            <person name="Bilcke G."/>
        </authorList>
    </citation>
    <scope>NUCLEOTIDE SEQUENCE</scope>
</reference>
<feature type="domain" description="Histone deacetylase" evidence="3">
    <location>
        <begin position="444"/>
        <end position="825"/>
    </location>
</feature>
<dbReference type="SUPFAM" id="SSF48403">
    <property type="entry name" value="Ankyrin repeat"/>
    <property type="match status" value="1"/>
</dbReference>
<dbReference type="Pfam" id="PF12796">
    <property type="entry name" value="Ank_2"/>
    <property type="match status" value="1"/>
</dbReference>
<evidence type="ECO:0000256" key="1">
    <source>
        <dbReference type="PROSITE-ProRule" id="PRU00023"/>
    </source>
</evidence>
<dbReference type="PROSITE" id="PS50088">
    <property type="entry name" value="ANK_REPEAT"/>
    <property type="match status" value="3"/>
</dbReference>
<dbReference type="PROSITE" id="PS50297">
    <property type="entry name" value="ANK_REP_REGION"/>
    <property type="match status" value="2"/>
</dbReference>
<dbReference type="Gene3D" id="3.40.800.20">
    <property type="entry name" value="Histone deacetylase domain"/>
    <property type="match status" value="1"/>
</dbReference>